<evidence type="ECO:0000313" key="2">
    <source>
        <dbReference type="Proteomes" id="UP000000933"/>
    </source>
</evidence>
<proteinExistence type="predicted"/>
<evidence type="ECO:0000313" key="1">
    <source>
        <dbReference type="EMBL" id="CBH23645.1"/>
    </source>
</evidence>
<organism evidence="1 2">
    <name type="scientific">Salinibacter ruber (strain M8)</name>
    <dbReference type="NCBI Taxonomy" id="761659"/>
    <lineage>
        <taxon>Bacteria</taxon>
        <taxon>Pseudomonadati</taxon>
        <taxon>Rhodothermota</taxon>
        <taxon>Rhodothermia</taxon>
        <taxon>Rhodothermales</taxon>
        <taxon>Salinibacteraceae</taxon>
        <taxon>Salinibacter</taxon>
    </lineage>
</organism>
<protein>
    <submittedName>
        <fullName evidence="1">Uncharacterized protein</fullName>
    </submittedName>
</protein>
<sequence length="71" mass="8027">MCAGLHTFKTRNESRKMPMCANPHTLVHVGTGAQATLLSFPQLDGHLEKAYIAEFPLKMRWRIVPLCSRSM</sequence>
<gene>
    <name evidence="1" type="ordered locus">SRM_00724</name>
</gene>
<dbReference type="Proteomes" id="UP000000933">
    <property type="component" value="Chromosome"/>
</dbReference>
<dbReference type="AlphaFoldDB" id="D5H6J0"/>
<name>D5H6J0_SALRM</name>
<accession>D5H6J0</accession>
<dbReference type="EMBL" id="FP565814">
    <property type="protein sequence ID" value="CBH23645.1"/>
    <property type="molecule type" value="Genomic_DNA"/>
</dbReference>
<dbReference type="KEGG" id="srm:SRM_00724"/>
<reference evidence="1 2" key="1">
    <citation type="journal article" date="2010" name="ISME J.">
        <title>Fine-scale evolution: genomic, phenotypic and ecological differentiation in two coexisting Salinibacter ruber strains.</title>
        <authorList>
            <person name="Pena A."/>
            <person name="Teeling H."/>
            <person name="Huerta-Cepas J."/>
            <person name="Santos F."/>
            <person name="Yarza P."/>
            <person name="Brito-Echeverria J."/>
            <person name="Lucio M."/>
            <person name="Schmitt-Kopplin P."/>
            <person name="Meseguer I."/>
            <person name="Schenowitz C."/>
            <person name="Dossat C."/>
            <person name="Barbe V."/>
            <person name="Dopazo J."/>
            <person name="Rossello-Mora R."/>
            <person name="Schuler M."/>
            <person name="Glockner F.O."/>
            <person name="Amann R."/>
            <person name="Gabaldon T."/>
            <person name="Anton J."/>
        </authorList>
    </citation>
    <scope>NUCLEOTIDE SEQUENCE [LARGE SCALE GENOMIC DNA]</scope>
    <source>
        <strain evidence="1 2">M8</strain>
    </source>
</reference>
<dbReference type="HOGENOM" id="CLU_2737719_0_0_10"/>
<reference evidence="2" key="2">
    <citation type="submission" date="2010-04" db="EMBL/GenBank/DDBJ databases">
        <title>Genome sequence of Salinibacter ruber M8.</title>
        <authorList>
            <consortium name="Genoscope"/>
        </authorList>
    </citation>
    <scope>NUCLEOTIDE SEQUENCE [LARGE SCALE GENOMIC DNA]</scope>
    <source>
        <strain evidence="2">M8</strain>
    </source>
</reference>